<name>A0ABP0KYI1_9DINO</name>
<proteinExistence type="predicted"/>
<accession>A0ABP0KYI1</accession>
<gene>
    <name evidence="1" type="ORF">SCF082_LOCUS19572</name>
</gene>
<reference evidence="1 2" key="1">
    <citation type="submission" date="2024-02" db="EMBL/GenBank/DDBJ databases">
        <authorList>
            <person name="Chen Y."/>
            <person name="Shah S."/>
            <person name="Dougan E. K."/>
            <person name="Thang M."/>
            <person name="Chan C."/>
        </authorList>
    </citation>
    <scope>NUCLEOTIDE SEQUENCE [LARGE SCALE GENOMIC DNA]</scope>
</reference>
<evidence type="ECO:0000313" key="2">
    <source>
        <dbReference type="Proteomes" id="UP001642464"/>
    </source>
</evidence>
<comment type="caution">
    <text evidence="1">The sequence shown here is derived from an EMBL/GenBank/DDBJ whole genome shotgun (WGS) entry which is preliminary data.</text>
</comment>
<feature type="non-terminal residue" evidence="1">
    <location>
        <position position="316"/>
    </location>
</feature>
<sequence length="316" mass="35850">MVAYDKAKSDGITLPCKHVAQLNLPGFYRCCMYKWKHARQAQQWTLVCACAPKLARQYKELPDSLRNLVGLKLKFRGRSSDDGESTATLPSALTEAVDRISTGEEVTHTFAKNALIMAIDQWNHAVQQAREQLSEPGVLLREVERTMESSAEERSEEVSEQTLTKIYEQLCKDVPFVKVKVRSWIQHQIASGRYHGRLIANFDQVWSLQFRPLARTLQQRAKVDEHARSQSMRRIRHIIERVLDRPFTESLDGDSMEDASRCARVQGGEAAMAGVEGWRLPHTVTTVSWADGSLSRAFITCRADCLSESQRCQANQ</sequence>
<protein>
    <submittedName>
        <fullName evidence="1">Mitochondrial</fullName>
    </submittedName>
</protein>
<organism evidence="1 2">
    <name type="scientific">Durusdinium trenchii</name>
    <dbReference type="NCBI Taxonomy" id="1381693"/>
    <lineage>
        <taxon>Eukaryota</taxon>
        <taxon>Sar</taxon>
        <taxon>Alveolata</taxon>
        <taxon>Dinophyceae</taxon>
        <taxon>Suessiales</taxon>
        <taxon>Symbiodiniaceae</taxon>
        <taxon>Durusdinium</taxon>
    </lineage>
</organism>
<keyword evidence="2" id="KW-1185">Reference proteome</keyword>
<dbReference type="Proteomes" id="UP001642464">
    <property type="component" value="Unassembled WGS sequence"/>
</dbReference>
<evidence type="ECO:0000313" key="1">
    <source>
        <dbReference type="EMBL" id="CAK9031265.1"/>
    </source>
</evidence>
<dbReference type="EMBL" id="CAXAMM010013386">
    <property type="protein sequence ID" value="CAK9031265.1"/>
    <property type="molecule type" value="Genomic_DNA"/>
</dbReference>